<dbReference type="RefSeq" id="WP_186842377.1">
    <property type="nucleotide sequence ID" value="NZ_WJBC01000011.1"/>
</dbReference>
<gene>
    <name evidence="2" type="ORF">GH808_08590</name>
</gene>
<evidence type="ECO:0000313" key="3">
    <source>
        <dbReference type="Proteomes" id="UP000603234"/>
    </source>
</evidence>
<evidence type="ECO:0000313" key="2">
    <source>
        <dbReference type="EMBL" id="MBC3804489.1"/>
    </source>
</evidence>
<keyword evidence="1" id="KW-0472">Membrane</keyword>
<dbReference type="EMBL" id="WJBC01000011">
    <property type="protein sequence ID" value="MBC3804489.1"/>
    <property type="molecule type" value="Genomic_DNA"/>
</dbReference>
<dbReference type="PIRSF" id="PIRSF004923">
    <property type="entry name" value="RseC"/>
    <property type="match status" value="1"/>
</dbReference>
<dbReference type="PANTHER" id="PTHR35867">
    <property type="entry name" value="PROTEIN RSEC"/>
    <property type="match status" value="1"/>
</dbReference>
<dbReference type="Pfam" id="PF04246">
    <property type="entry name" value="RseC_MucC"/>
    <property type="match status" value="1"/>
</dbReference>
<dbReference type="InterPro" id="IPR026268">
    <property type="entry name" value="RseC"/>
</dbReference>
<accession>A0ABR6WV38</accession>
<protein>
    <submittedName>
        <fullName evidence="2">Siderophore-interacting protein</fullName>
    </submittedName>
</protein>
<proteinExistence type="predicted"/>
<feature type="transmembrane region" description="Helical" evidence="1">
    <location>
        <begin position="96"/>
        <end position="116"/>
    </location>
</feature>
<dbReference type="InterPro" id="IPR007359">
    <property type="entry name" value="SigmaE_reg_RseC_MucC"/>
</dbReference>
<keyword evidence="1" id="KW-0812">Transmembrane</keyword>
<dbReference type="Proteomes" id="UP000603234">
    <property type="component" value="Unassembled WGS sequence"/>
</dbReference>
<keyword evidence="3" id="KW-1185">Reference proteome</keyword>
<sequence length="138" mass="14644">MKQEEIGIVIEAEGEFAKVRAARHGDCKECGACPGDDAITMDVQNPISAKVGQRVAFEMHEASMVTAAFVVYALPLLAAAAGAIIGWYIAGEFGQAVVPFQIGGGIIGFGLSLIFVKLYDRAMKKNTKTLPVITKILS</sequence>
<comment type="caution">
    <text evidence="2">The sequence shown here is derived from an EMBL/GenBank/DDBJ whole genome shotgun (WGS) entry which is preliminary data.</text>
</comment>
<feature type="transmembrane region" description="Helical" evidence="1">
    <location>
        <begin position="69"/>
        <end position="90"/>
    </location>
</feature>
<organism evidence="2 3">
    <name type="scientific">Acetobacterium fimetarium</name>
    <dbReference type="NCBI Taxonomy" id="52691"/>
    <lineage>
        <taxon>Bacteria</taxon>
        <taxon>Bacillati</taxon>
        <taxon>Bacillota</taxon>
        <taxon>Clostridia</taxon>
        <taxon>Eubacteriales</taxon>
        <taxon>Eubacteriaceae</taxon>
        <taxon>Acetobacterium</taxon>
    </lineage>
</organism>
<keyword evidence="1" id="KW-1133">Transmembrane helix</keyword>
<name>A0ABR6WV38_9FIRM</name>
<reference evidence="2 3" key="1">
    <citation type="journal article" date="2020" name="mSystems">
        <title>Defining Genomic and Predicted Metabolic Features of the Acetobacterium Genus.</title>
        <authorList>
            <person name="Ross D.E."/>
            <person name="Marshall C.W."/>
            <person name="Gulliver D."/>
            <person name="May H.D."/>
            <person name="Norman R.S."/>
        </authorList>
    </citation>
    <scope>NUCLEOTIDE SEQUENCE [LARGE SCALE GENOMIC DNA]</scope>
    <source>
        <strain evidence="2 3">DSM 8238</strain>
    </source>
</reference>
<dbReference type="PANTHER" id="PTHR35867:SF1">
    <property type="entry name" value="PROTEIN RSEC"/>
    <property type="match status" value="1"/>
</dbReference>
<evidence type="ECO:0000256" key="1">
    <source>
        <dbReference type="SAM" id="Phobius"/>
    </source>
</evidence>